<dbReference type="Proteomes" id="UP000462363">
    <property type="component" value="Unassembled WGS sequence"/>
</dbReference>
<dbReference type="Gene3D" id="3.20.20.140">
    <property type="entry name" value="Metal-dependent hydrolases"/>
    <property type="match status" value="1"/>
</dbReference>
<comment type="caution">
    <text evidence="3">The sequence shown here is derived from an EMBL/GenBank/DDBJ whole genome shotgun (WGS) entry which is preliminary data.</text>
</comment>
<dbReference type="RefSeq" id="WP_154322606.1">
    <property type="nucleotide sequence ID" value="NZ_CAMDTP010000001.1"/>
</dbReference>
<dbReference type="CDD" id="cd01292">
    <property type="entry name" value="metallo-dependent_hydrolases"/>
    <property type="match status" value="1"/>
</dbReference>
<keyword evidence="3" id="KW-0378">Hydrolase</keyword>
<dbReference type="Pfam" id="PF04909">
    <property type="entry name" value="Amidohydro_2"/>
    <property type="match status" value="1"/>
</dbReference>
<dbReference type="GO" id="GO:0005737">
    <property type="term" value="C:cytoplasm"/>
    <property type="evidence" value="ECO:0007669"/>
    <property type="project" value="TreeGrafter"/>
</dbReference>
<organism evidence="3 4">
    <name type="scientific">Clostridium scindens (strain JCM 10418 / VPI 12708)</name>
    <dbReference type="NCBI Taxonomy" id="29347"/>
    <lineage>
        <taxon>Bacteria</taxon>
        <taxon>Bacillati</taxon>
        <taxon>Bacillota</taxon>
        <taxon>Clostridia</taxon>
        <taxon>Lachnospirales</taxon>
        <taxon>Lachnospiraceae</taxon>
    </lineage>
</organism>
<name>A0A844FAR5_CLOSV</name>
<evidence type="ECO:0000256" key="1">
    <source>
        <dbReference type="ARBA" id="ARBA00023239"/>
    </source>
</evidence>
<feature type="domain" description="Amidohydrolase-related" evidence="2">
    <location>
        <begin position="3"/>
        <end position="259"/>
    </location>
</feature>
<gene>
    <name evidence="3" type="ORF">FYJ37_13760</name>
</gene>
<dbReference type="GO" id="GO:0016787">
    <property type="term" value="F:hydrolase activity"/>
    <property type="evidence" value="ECO:0007669"/>
    <property type="project" value="UniProtKB-KW"/>
</dbReference>
<dbReference type="PANTHER" id="PTHR21240:SF28">
    <property type="entry name" value="ISO-OROTATE DECARBOXYLASE (EUROFUNG)"/>
    <property type="match status" value="1"/>
</dbReference>
<dbReference type="InterPro" id="IPR006680">
    <property type="entry name" value="Amidohydro-rel"/>
</dbReference>
<dbReference type="EMBL" id="VUMB01000033">
    <property type="protein sequence ID" value="MSS41377.1"/>
    <property type="molecule type" value="Genomic_DNA"/>
</dbReference>
<dbReference type="GO" id="GO:0019748">
    <property type="term" value="P:secondary metabolic process"/>
    <property type="evidence" value="ECO:0007669"/>
    <property type="project" value="TreeGrafter"/>
</dbReference>
<protein>
    <submittedName>
        <fullName evidence="3">Amidohydrolase family protein</fullName>
    </submittedName>
</protein>
<keyword evidence="1" id="KW-0456">Lyase</keyword>
<dbReference type="PANTHER" id="PTHR21240">
    <property type="entry name" value="2-AMINO-3-CARBOXYLMUCONATE-6-SEMIALDEHYDE DECARBOXYLASE"/>
    <property type="match status" value="1"/>
</dbReference>
<dbReference type="GO" id="GO:0016831">
    <property type="term" value="F:carboxy-lyase activity"/>
    <property type="evidence" value="ECO:0007669"/>
    <property type="project" value="InterPro"/>
</dbReference>
<reference evidence="3 4" key="1">
    <citation type="submission" date="2019-08" db="EMBL/GenBank/DDBJ databases">
        <title>In-depth cultivation of the pig gut microbiome towards novel bacterial diversity and tailored functional studies.</title>
        <authorList>
            <person name="Wylensek D."/>
            <person name="Hitch T.C.A."/>
            <person name="Clavel T."/>
        </authorList>
    </citation>
    <scope>NUCLEOTIDE SEQUENCE [LARGE SCALE GENOMIC DNA]</scope>
    <source>
        <strain evidence="3 4">BL-389-WT-3D</strain>
    </source>
</reference>
<evidence type="ECO:0000259" key="2">
    <source>
        <dbReference type="Pfam" id="PF04909"/>
    </source>
</evidence>
<evidence type="ECO:0000313" key="3">
    <source>
        <dbReference type="EMBL" id="MSS41377.1"/>
    </source>
</evidence>
<proteinExistence type="predicted"/>
<evidence type="ECO:0000313" key="4">
    <source>
        <dbReference type="Proteomes" id="UP000462363"/>
    </source>
</evidence>
<accession>A0A844FAR5</accession>
<dbReference type="InterPro" id="IPR032466">
    <property type="entry name" value="Metal_Hydrolase"/>
</dbReference>
<sequence length="262" mass="29331">MIIDFHTHMFPDKIAKGTLDFLEGICKVTPYTNGTYEGLKASGERAGVDISVALPAVTKVSQIPSINRFAAGYLEGPVISFGGIHPKSENYKQELQEIKSLGMKGIKLHPDYQEMYFNDIRYKRLVSYASELGLITVVHAGRDPKCPEDVHCTPKMALELIREVEPENMVLAHLGGNEMWDDVEEYLVGQDVYFDTGVVLGKIPDEQFVRIVRAHGADKILFATDSPWAGQKEFIELLSCMPLTEEEKDQIFYKNACSLLAI</sequence>
<dbReference type="AlphaFoldDB" id="A0A844FAR5"/>
<dbReference type="SUPFAM" id="SSF51556">
    <property type="entry name" value="Metallo-dependent hydrolases"/>
    <property type="match status" value="1"/>
</dbReference>
<dbReference type="InterPro" id="IPR032465">
    <property type="entry name" value="ACMSD"/>
</dbReference>